<comment type="caution">
    <text evidence="2">The sequence shown here is derived from an EMBL/GenBank/DDBJ whole genome shotgun (WGS) entry which is preliminary data.</text>
</comment>
<evidence type="ECO:0000313" key="2">
    <source>
        <dbReference type="EMBL" id="MCU9594391.1"/>
    </source>
</evidence>
<name>A0ABT2WHG2_9BACI</name>
<dbReference type="Proteomes" id="UP001208656">
    <property type="component" value="Unassembled WGS sequence"/>
</dbReference>
<evidence type="ECO:0000256" key="1">
    <source>
        <dbReference type="SAM" id="Phobius"/>
    </source>
</evidence>
<dbReference type="InterPro" id="IPR015001">
    <property type="entry name" value="DUF1850"/>
</dbReference>
<protein>
    <submittedName>
        <fullName evidence="2">DUF1850 domain-containing protein</fullName>
    </submittedName>
</protein>
<proteinExistence type="predicted"/>
<dbReference type="RefSeq" id="WP_263061531.1">
    <property type="nucleotide sequence ID" value="NZ_JAOUSE010000019.1"/>
</dbReference>
<dbReference type="Pfam" id="PF08905">
    <property type="entry name" value="DUF1850"/>
    <property type="match status" value="1"/>
</dbReference>
<dbReference type="EMBL" id="JAOUSE010000019">
    <property type="protein sequence ID" value="MCU9594391.1"/>
    <property type="molecule type" value="Genomic_DNA"/>
</dbReference>
<keyword evidence="1" id="KW-1133">Transmembrane helix</keyword>
<gene>
    <name evidence="2" type="ORF">OEV82_07970</name>
</gene>
<keyword evidence="3" id="KW-1185">Reference proteome</keyword>
<evidence type="ECO:0000313" key="3">
    <source>
        <dbReference type="Proteomes" id="UP001208656"/>
    </source>
</evidence>
<accession>A0ABT2WHG2</accession>
<feature type="transmembrane region" description="Helical" evidence="1">
    <location>
        <begin position="12"/>
        <end position="34"/>
    </location>
</feature>
<keyword evidence="1" id="KW-0812">Transmembrane</keyword>
<keyword evidence="1" id="KW-0472">Membrane</keyword>
<organism evidence="2 3">
    <name type="scientific">Pallidibacillus thermolactis</name>
    <dbReference type="NCBI Taxonomy" id="251051"/>
    <lineage>
        <taxon>Bacteria</taxon>
        <taxon>Bacillati</taxon>
        <taxon>Bacillota</taxon>
        <taxon>Bacilli</taxon>
        <taxon>Bacillales</taxon>
        <taxon>Bacillaceae</taxon>
        <taxon>Pallidibacillus</taxon>
    </lineage>
</organism>
<reference evidence="2 3" key="1">
    <citation type="submission" date="2022-10" db="EMBL/GenBank/DDBJ databases">
        <title>Description of Fervidibacillus gen. nov. in the family Fervidibacillaceae fam. nov. with two species, Fervidibacillus albus sp. nov., and Fervidibacillus halotolerans sp. nov., isolated from tidal flat sediments.</title>
        <authorList>
            <person name="Kwon K.K."/>
            <person name="Yang S.-H."/>
        </authorList>
    </citation>
    <scope>NUCLEOTIDE SEQUENCE [LARGE SCALE GENOMIC DNA]</scope>
    <source>
        <strain evidence="2 3">DSM 23332</strain>
    </source>
</reference>
<sequence>MMSNLSKQRFRSAIFIVLLCFILSIRVPVIVIQWEDGKELLFDSFQLKWIHSVEKEEWIELYEREGDELVLKKTYFKTFGAGTPYDEKGTTVKDGYVVMDIDHTYDELLLTISENVKTTIVLMEKEIPLYKFIESYETATVSVHRLSVFTIMWEGLN</sequence>